<dbReference type="PhylomeDB" id="R7QUF3"/>
<dbReference type="GeneID" id="17319090"/>
<keyword evidence="5" id="KW-0560">Oxidoreductase</keyword>
<feature type="domain" description="Cytochrome b5 heme-binding" evidence="10">
    <location>
        <begin position="32"/>
        <end position="107"/>
    </location>
</feature>
<evidence type="ECO:0000313" key="11">
    <source>
        <dbReference type="EMBL" id="CDF41106.1"/>
    </source>
</evidence>
<comment type="similarity">
    <text evidence="2">Belongs to the fatty acid desaturase type 1 family.</text>
</comment>
<dbReference type="KEGG" id="ccp:CHC_T00008879001"/>
<dbReference type="SMART" id="SM01117">
    <property type="entry name" value="Cyt-b5"/>
    <property type="match status" value="1"/>
</dbReference>
<evidence type="ECO:0000313" key="12">
    <source>
        <dbReference type="Proteomes" id="UP000012073"/>
    </source>
</evidence>
<dbReference type="Pfam" id="PF00487">
    <property type="entry name" value="FA_desaturase"/>
    <property type="match status" value="1"/>
</dbReference>
<dbReference type="OMA" id="QWWKNKH"/>
<dbReference type="GO" id="GO:0016717">
    <property type="term" value="F:oxidoreductase activity, acting on paired donors, with oxidation of a pair of donors resulting in the reduction of molecular oxygen to two molecules of water"/>
    <property type="evidence" value="ECO:0007669"/>
    <property type="project" value="TreeGrafter"/>
</dbReference>
<keyword evidence="7 9" id="KW-0472">Membrane</keyword>
<evidence type="ECO:0000259" key="10">
    <source>
        <dbReference type="PROSITE" id="PS50255"/>
    </source>
</evidence>
<sequence length="464" mass="52500">MCQQEVRRVERKGSAFSTDPPSPTSVTKSSKERIVSWGELSLHNTVEDSWIAIKGRVYDVTNFAKFHPGGDILFTASGLDATDVFAGFHNLTDAWKLLPPLLVGTLEDANNPPLPNVDPQYVQDIVEMRKQISALKLYDSSKLYYAYKIASNVALCSLSVAIVMYSGSWPAIAIAAFIMALFWQQCGWLAHDFLHHQVFNRRYINNLFGLLIGNIFQGFSVGWWKTKHNHHHAVPNVTDAPSGGDPDIATTPILFWSEKLIEGELEDLPLWMLRNQAVLYVPILCFARISWLVQSIQHNIPKPNPNITSKVMYYSEIATLFVHHSLFFALVVKVGMMYSVPKALSYMMMSHAWGGILLGVVFAVGHNAMDVLTLEEMREVDFIRLQVRTTRNVDPNWFTDWLCGGLNYQVEHHIFPSVPRHHLWKLARILRAFCDKHNISYTSKTLADGNKDVCQILQDVSKAA</sequence>
<feature type="transmembrane region" description="Helical" evidence="9">
    <location>
        <begin position="277"/>
        <end position="296"/>
    </location>
</feature>
<keyword evidence="4 9" id="KW-1133">Transmembrane helix</keyword>
<organism evidence="11 12">
    <name type="scientific">Chondrus crispus</name>
    <name type="common">Carrageen Irish moss</name>
    <name type="synonym">Polymorpha crispa</name>
    <dbReference type="NCBI Taxonomy" id="2769"/>
    <lineage>
        <taxon>Eukaryota</taxon>
        <taxon>Rhodophyta</taxon>
        <taxon>Florideophyceae</taxon>
        <taxon>Rhodymeniophycidae</taxon>
        <taxon>Gigartinales</taxon>
        <taxon>Gigartinaceae</taxon>
        <taxon>Chondrus</taxon>
    </lineage>
</organism>
<evidence type="ECO:0000256" key="2">
    <source>
        <dbReference type="ARBA" id="ARBA00009295"/>
    </source>
</evidence>
<evidence type="ECO:0000256" key="7">
    <source>
        <dbReference type="ARBA" id="ARBA00023136"/>
    </source>
</evidence>
<dbReference type="SUPFAM" id="SSF55856">
    <property type="entry name" value="Cytochrome b5-like heme/steroid binding domain"/>
    <property type="match status" value="1"/>
</dbReference>
<evidence type="ECO:0000256" key="8">
    <source>
        <dbReference type="SAM" id="MobiDB-lite"/>
    </source>
</evidence>
<dbReference type="InterPro" id="IPR036400">
    <property type="entry name" value="Cyt_B5-like_heme/steroid_sf"/>
</dbReference>
<feature type="transmembrane region" description="Helical" evidence="9">
    <location>
        <begin position="145"/>
        <end position="165"/>
    </location>
</feature>
<dbReference type="GO" id="GO:0016020">
    <property type="term" value="C:membrane"/>
    <property type="evidence" value="ECO:0007669"/>
    <property type="project" value="UniProtKB-SubCell"/>
</dbReference>
<dbReference type="PIRSF" id="PIRSF015921">
    <property type="entry name" value="FA_sphinglp_des"/>
    <property type="match status" value="1"/>
</dbReference>
<gene>
    <name evidence="11" type="ORF">CHC_T00008879001</name>
</gene>
<protein>
    <submittedName>
        <fullName evidence="11">Polyunsaturated fatty acid or sphingolipid desaturase</fullName>
    </submittedName>
</protein>
<evidence type="ECO:0000256" key="5">
    <source>
        <dbReference type="ARBA" id="ARBA00023002"/>
    </source>
</evidence>
<reference evidence="12" key="1">
    <citation type="journal article" date="2013" name="Proc. Natl. Acad. Sci. U.S.A.">
        <title>Genome structure and metabolic features in the red seaweed Chondrus crispus shed light on evolution of the Archaeplastida.</title>
        <authorList>
            <person name="Collen J."/>
            <person name="Porcel B."/>
            <person name="Carre W."/>
            <person name="Ball S.G."/>
            <person name="Chaparro C."/>
            <person name="Tonon T."/>
            <person name="Barbeyron T."/>
            <person name="Michel G."/>
            <person name="Noel B."/>
            <person name="Valentin K."/>
            <person name="Elias M."/>
            <person name="Artiguenave F."/>
            <person name="Arun A."/>
            <person name="Aury J.M."/>
            <person name="Barbosa-Neto J.F."/>
            <person name="Bothwell J.H."/>
            <person name="Bouget F.Y."/>
            <person name="Brillet L."/>
            <person name="Cabello-Hurtado F."/>
            <person name="Capella-Gutierrez S."/>
            <person name="Charrier B."/>
            <person name="Cladiere L."/>
            <person name="Cock J.M."/>
            <person name="Coelho S.M."/>
            <person name="Colleoni C."/>
            <person name="Czjzek M."/>
            <person name="Da Silva C."/>
            <person name="Delage L."/>
            <person name="Denoeud F."/>
            <person name="Deschamps P."/>
            <person name="Dittami S.M."/>
            <person name="Gabaldon T."/>
            <person name="Gachon C.M."/>
            <person name="Groisillier A."/>
            <person name="Herve C."/>
            <person name="Jabbari K."/>
            <person name="Katinka M."/>
            <person name="Kloareg B."/>
            <person name="Kowalczyk N."/>
            <person name="Labadie K."/>
            <person name="Leblanc C."/>
            <person name="Lopez P.J."/>
            <person name="McLachlan D.H."/>
            <person name="Meslet-Cladiere L."/>
            <person name="Moustafa A."/>
            <person name="Nehr Z."/>
            <person name="Nyvall Collen P."/>
            <person name="Panaud O."/>
            <person name="Partensky F."/>
            <person name="Poulain J."/>
            <person name="Rensing S.A."/>
            <person name="Rousvoal S."/>
            <person name="Samson G."/>
            <person name="Symeonidi A."/>
            <person name="Weissenbach J."/>
            <person name="Zambounis A."/>
            <person name="Wincker P."/>
            <person name="Boyen C."/>
        </authorList>
    </citation>
    <scope>NUCLEOTIDE SEQUENCE [LARGE SCALE GENOMIC DNA]</scope>
    <source>
        <strain evidence="12">cv. Stackhouse</strain>
    </source>
</reference>
<keyword evidence="6" id="KW-0443">Lipid metabolism</keyword>
<dbReference type="InterPro" id="IPR012171">
    <property type="entry name" value="Fatty_acid_desaturase"/>
</dbReference>
<dbReference type="InterPro" id="IPR005804">
    <property type="entry name" value="FA_desaturase_dom"/>
</dbReference>
<evidence type="ECO:0000256" key="4">
    <source>
        <dbReference type="ARBA" id="ARBA00022989"/>
    </source>
</evidence>
<dbReference type="RefSeq" id="XP_005711400.1">
    <property type="nucleotide sequence ID" value="XM_005711343.1"/>
</dbReference>
<comment type="subcellular location">
    <subcellularLocation>
        <location evidence="1">Membrane</location>
        <topology evidence="1">Multi-pass membrane protein</topology>
    </subcellularLocation>
</comment>
<dbReference type="Proteomes" id="UP000012073">
    <property type="component" value="Unassembled WGS sequence"/>
</dbReference>
<dbReference type="EMBL" id="HG002309">
    <property type="protein sequence ID" value="CDF41106.1"/>
    <property type="molecule type" value="Genomic_DNA"/>
</dbReference>
<evidence type="ECO:0000256" key="6">
    <source>
        <dbReference type="ARBA" id="ARBA00023098"/>
    </source>
</evidence>
<keyword evidence="3 9" id="KW-0812">Transmembrane</keyword>
<dbReference type="Gramene" id="CDF41106">
    <property type="protein sequence ID" value="CDF41106"/>
    <property type="gene ID" value="CHC_T00008879001"/>
</dbReference>
<dbReference type="GO" id="GO:0006629">
    <property type="term" value="P:lipid metabolic process"/>
    <property type="evidence" value="ECO:0007669"/>
    <property type="project" value="UniProtKB-KW"/>
</dbReference>
<feature type="region of interest" description="Disordered" evidence="8">
    <location>
        <begin position="1"/>
        <end position="30"/>
    </location>
</feature>
<dbReference type="AlphaFoldDB" id="R7QUF3"/>
<dbReference type="PANTHER" id="PTHR19353">
    <property type="entry name" value="FATTY ACID DESATURASE 2"/>
    <property type="match status" value="1"/>
</dbReference>
<dbReference type="Pfam" id="PF00173">
    <property type="entry name" value="Cyt-b5"/>
    <property type="match status" value="1"/>
</dbReference>
<dbReference type="Gene3D" id="3.10.120.10">
    <property type="entry name" value="Cytochrome b5-like heme/steroid binding domain"/>
    <property type="match status" value="1"/>
</dbReference>
<feature type="transmembrane region" description="Helical" evidence="9">
    <location>
        <begin position="203"/>
        <end position="224"/>
    </location>
</feature>
<dbReference type="OrthoDB" id="260091at2759"/>
<keyword evidence="12" id="KW-1185">Reference proteome</keyword>
<evidence type="ECO:0000256" key="3">
    <source>
        <dbReference type="ARBA" id="ARBA00022692"/>
    </source>
</evidence>
<name>R7QUF3_CHOCR</name>
<dbReference type="PROSITE" id="PS50255">
    <property type="entry name" value="CYTOCHROME_B5_2"/>
    <property type="match status" value="1"/>
</dbReference>
<feature type="transmembrane region" description="Helical" evidence="9">
    <location>
        <begin position="171"/>
        <end position="191"/>
    </location>
</feature>
<feature type="transmembrane region" description="Helical" evidence="9">
    <location>
        <begin position="352"/>
        <end position="374"/>
    </location>
</feature>
<dbReference type="PANTHER" id="PTHR19353:SF88">
    <property type="entry name" value="DELTA(5) FATTY ACID DESATURASE FAT-4"/>
    <property type="match status" value="1"/>
</dbReference>
<feature type="transmembrane region" description="Helical" evidence="9">
    <location>
        <begin position="317"/>
        <end position="340"/>
    </location>
</feature>
<dbReference type="CDD" id="cd03506">
    <property type="entry name" value="Delta6-FADS-like"/>
    <property type="match status" value="1"/>
</dbReference>
<proteinExistence type="inferred from homology"/>
<dbReference type="InterPro" id="IPR001199">
    <property type="entry name" value="Cyt_B5-like_heme/steroid-bd"/>
</dbReference>
<evidence type="ECO:0000256" key="9">
    <source>
        <dbReference type="SAM" id="Phobius"/>
    </source>
</evidence>
<feature type="compositionally biased region" description="Basic and acidic residues" evidence="8">
    <location>
        <begin position="1"/>
        <end position="13"/>
    </location>
</feature>
<dbReference type="STRING" id="2769.R7QUF3"/>
<evidence type="ECO:0000256" key="1">
    <source>
        <dbReference type="ARBA" id="ARBA00004141"/>
    </source>
</evidence>
<accession>R7QUF3</accession>